<organism evidence="1">
    <name type="scientific">marine sediment metagenome</name>
    <dbReference type="NCBI Taxonomy" id="412755"/>
    <lineage>
        <taxon>unclassified sequences</taxon>
        <taxon>metagenomes</taxon>
        <taxon>ecological metagenomes</taxon>
    </lineage>
</organism>
<proteinExistence type="predicted"/>
<reference evidence="1" key="1">
    <citation type="journal article" date="2014" name="Front. Microbiol.">
        <title>High frequency of phylogenetically diverse reductive dehalogenase-homologous genes in deep subseafloor sedimentary metagenomes.</title>
        <authorList>
            <person name="Kawai M."/>
            <person name="Futagami T."/>
            <person name="Toyoda A."/>
            <person name="Takaki Y."/>
            <person name="Nishi S."/>
            <person name="Hori S."/>
            <person name="Arai W."/>
            <person name="Tsubouchi T."/>
            <person name="Morono Y."/>
            <person name="Uchiyama I."/>
            <person name="Ito T."/>
            <person name="Fujiyama A."/>
            <person name="Inagaki F."/>
            <person name="Takami H."/>
        </authorList>
    </citation>
    <scope>NUCLEOTIDE SEQUENCE</scope>
    <source>
        <strain evidence="1">Expedition CK06-06</strain>
    </source>
</reference>
<feature type="non-terminal residue" evidence="1">
    <location>
        <position position="1"/>
    </location>
</feature>
<sequence>VPTTAAGETPPPDTLGLWIVNGTVAIHDELRVEVYSNTNESVPIAFTYVLEAM</sequence>
<accession>X1GZB1</accession>
<comment type="caution">
    <text evidence="1">The sequence shown here is derived from an EMBL/GenBank/DDBJ whole genome shotgun (WGS) entry which is preliminary data.</text>
</comment>
<gene>
    <name evidence="1" type="ORF">S03H2_37659</name>
</gene>
<dbReference type="EMBL" id="BARU01023184">
    <property type="protein sequence ID" value="GAH50190.1"/>
    <property type="molecule type" value="Genomic_DNA"/>
</dbReference>
<name>X1GZB1_9ZZZZ</name>
<dbReference type="AlphaFoldDB" id="X1GZB1"/>
<evidence type="ECO:0000313" key="1">
    <source>
        <dbReference type="EMBL" id="GAH50190.1"/>
    </source>
</evidence>
<protein>
    <submittedName>
        <fullName evidence="1">Uncharacterized protein</fullName>
    </submittedName>
</protein>